<organism evidence="6 7">
    <name type="scientific">Thalassiosira oceanica</name>
    <name type="common">Marine diatom</name>
    <dbReference type="NCBI Taxonomy" id="159749"/>
    <lineage>
        <taxon>Eukaryota</taxon>
        <taxon>Sar</taxon>
        <taxon>Stramenopiles</taxon>
        <taxon>Ochrophyta</taxon>
        <taxon>Bacillariophyta</taxon>
        <taxon>Coscinodiscophyceae</taxon>
        <taxon>Thalassiosirophycidae</taxon>
        <taxon>Thalassiosirales</taxon>
        <taxon>Thalassiosiraceae</taxon>
        <taxon>Thalassiosira</taxon>
    </lineage>
</organism>
<proteinExistence type="predicted"/>
<evidence type="ECO:0000256" key="1">
    <source>
        <dbReference type="ARBA" id="ARBA00022555"/>
    </source>
</evidence>
<evidence type="ECO:0000256" key="3">
    <source>
        <dbReference type="PROSITE-ProRule" id="PRU00209"/>
    </source>
</evidence>
<feature type="region of interest" description="Disordered" evidence="4">
    <location>
        <begin position="23"/>
        <end position="57"/>
    </location>
</feature>
<dbReference type="Gene3D" id="2.40.50.140">
    <property type="entry name" value="Nucleic acid-binding proteins"/>
    <property type="match status" value="1"/>
</dbReference>
<feature type="non-terminal residue" evidence="6">
    <location>
        <position position="1"/>
    </location>
</feature>
<dbReference type="SUPFAM" id="SSF50249">
    <property type="entry name" value="Nucleic acid-binding proteins"/>
    <property type="match status" value="1"/>
</dbReference>
<dbReference type="OMA" id="KVWKHEE"/>
<keyword evidence="1 3" id="KW-0820">tRNA-binding</keyword>
<dbReference type="OrthoDB" id="19141at2759"/>
<gene>
    <name evidence="6" type="ORF">THAOC_12757</name>
</gene>
<keyword evidence="7" id="KW-1185">Reference proteome</keyword>
<dbReference type="Proteomes" id="UP000266841">
    <property type="component" value="Unassembled WGS sequence"/>
</dbReference>
<evidence type="ECO:0000313" key="6">
    <source>
        <dbReference type="EMBL" id="EJK66328.1"/>
    </source>
</evidence>
<dbReference type="AlphaFoldDB" id="K0SJB3"/>
<comment type="caution">
    <text evidence="6">The sequence shown here is derived from an EMBL/GenBank/DDBJ whole genome shotgun (WGS) entry which is preliminary data.</text>
</comment>
<dbReference type="eggNOG" id="KOG2241">
    <property type="taxonomic scope" value="Eukaryota"/>
</dbReference>
<dbReference type="PROSITE" id="PS50886">
    <property type="entry name" value="TRBD"/>
    <property type="match status" value="1"/>
</dbReference>
<reference evidence="6 7" key="1">
    <citation type="journal article" date="2012" name="Genome Biol.">
        <title>Genome and low-iron response of an oceanic diatom adapted to chronic iron limitation.</title>
        <authorList>
            <person name="Lommer M."/>
            <person name="Specht M."/>
            <person name="Roy A.S."/>
            <person name="Kraemer L."/>
            <person name="Andreson R."/>
            <person name="Gutowska M.A."/>
            <person name="Wolf J."/>
            <person name="Bergner S.V."/>
            <person name="Schilhabel M.B."/>
            <person name="Klostermeier U.C."/>
            <person name="Beiko R.G."/>
            <person name="Rosenstiel P."/>
            <person name="Hippler M."/>
            <person name="Laroche J."/>
        </authorList>
    </citation>
    <scope>NUCLEOTIDE SEQUENCE [LARGE SCALE GENOMIC DNA]</scope>
    <source>
        <strain evidence="6 7">CCMP1005</strain>
    </source>
</reference>
<feature type="compositionally biased region" description="Basic residues" evidence="4">
    <location>
        <begin position="43"/>
        <end position="52"/>
    </location>
</feature>
<feature type="compositionally biased region" description="Polar residues" evidence="4">
    <location>
        <begin position="30"/>
        <end position="40"/>
    </location>
</feature>
<evidence type="ECO:0000256" key="4">
    <source>
        <dbReference type="SAM" id="MobiDB-lite"/>
    </source>
</evidence>
<evidence type="ECO:0000259" key="5">
    <source>
        <dbReference type="PROSITE" id="PS50886"/>
    </source>
</evidence>
<dbReference type="FunFam" id="2.40.50.140:FF:000225">
    <property type="entry name" value="tyrosine--tRNA ligase, cytoplasmic"/>
    <property type="match status" value="1"/>
</dbReference>
<keyword evidence="2 3" id="KW-0694">RNA-binding</keyword>
<evidence type="ECO:0000313" key="7">
    <source>
        <dbReference type="Proteomes" id="UP000266841"/>
    </source>
</evidence>
<dbReference type="GO" id="GO:0000049">
    <property type="term" value="F:tRNA binding"/>
    <property type="evidence" value="ECO:0007669"/>
    <property type="project" value="UniProtKB-UniRule"/>
</dbReference>
<sequence>ELKMVAVELLQGLITDLEGKLGLAPGQHPVNEQSIGSEQNSKQKTKKAKKSKSTTTVEPAAADAIPDICKLEFKVGRITKVWEHEAADKLYCEEIDCGESGGPREIASGLRGHYSLDEMLNKRVLVVSNLKPKKLVGFKSHGMVLCAAATQADGSERVEFVEPPEDAPLGEIVTFEGLPPPAPVSGAQVDKKKIFQACADGMRTNDEGVGTWNDHVFMTSAGPCKAKTCKGCPMR</sequence>
<dbReference type="PANTHER" id="PTHR11586:SF33">
    <property type="entry name" value="AMINOACYL TRNA SYNTHASE COMPLEX-INTERACTING MULTIFUNCTIONAL PROTEIN 1"/>
    <property type="match status" value="1"/>
</dbReference>
<dbReference type="InterPro" id="IPR002547">
    <property type="entry name" value="tRNA-bd_dom"/>
</dbReference>
<dbReference type="InterPro" id="IPR051270">
    <property type="entry name" value="Tyrosine-tRNA_ligase_regulator"/>
</dbReference>
<dbReference type="PANTHER" id="PTHR11586">
    <property type="entry name" value="TRNA-AMINOACYLATION COFACTOR ARC1 FAMILY MEMBER"/>
    <property type="match status" value="1"/>
</dbReference>
<protein>
    <recommendedName>
        <fullName evidence="5">tRNA-binding domain-containing protein</fullName>
    </recommendedName>
</protein>
<name>K0SJB3_THAOC</name>
<dbReference type="InterPro" id="IPR012340">
    <property type="entry name" value="NA-bd_OB-fold"/>
</dbReference>
<dbReference type="CDD" id="cd02799">
    <property type="entry name" value="tRNA_bind_EMAP-II_like"/>
    <property type="match status" value="1"/>
</dbReference>
<accession>K0SJB3</accession>
<feature type="domain" description="TRNA-binding" evidence="5">
    <location>
        <begin position="67"/>
        <end position="174"/>
    </location>
</feature>
<evidence type="ECO:0000256" key="2">
    <source>
        <dbReference type="ARBA" id="ARBA00022884"/>
    </source>
</evidence>
<dbReference type="EMBL" id="AGNL01015074">
    <property type="protein sequence ID" value="EJK66328.1"/>
    <property type="molecule type" value="Genomic_DNA"/>
</dbReference>
<dbReference type="Pfam" id="PF01588">
    <property type="entry name" value="tRNA_bind"/>
    <property type="match status" value="1"/>
</dbReference>